<evidence type="ECO:0000256" key="1">
    <source>
        <dbReference type="ARBA" id="ARBA00004651"/>
    </source>
</evidence>
<dbReference type="InterPro" id="IPR038731">
    <property type="entry name" value="RgtA/B/C-like"/>
</dbReference>
<dbReference type="PANTHER" id="PTHR33908">
    <property type="entry name" value="MANNOSYLTRANSFERASE YKCB-RELATED"/>
    <property type="match status" value="1"/>
</dbReference>
<evidence type="ECO:0000256" key="5">
    <source>
        <dbReference type="ARBA" id="ARBA00022692"/>
    </source>
</evidence>
<dbReference type="GO" id="GO:0016763">
    <property type="term" value="F:pentosyltransferase activity"/>
    <property type="evidence" value="ECO:0007669"/>
    <property type="project" value="TreeGrafter"/>
</dbReference>
<dbReference type="Pfam" id="PF13231">
    <property type="entry name" value="PMT_2"/>
    <property type="match status" value="1"/>
</dbReference>
<dbReference type="InterPro" id="IPR050297">
    <property type="entry name" value="LipidA_mod_glycosyltrf_83"/>
</dbReference>
<evidence type="ECO:0000256" key="8">
    <source>
        <dbReference type="SAM" id="Phobius"/>
    </source>
</evidence>
<feature type="transmembrane region" description="Helical" evidence="8">
    <location>
        <begin position="328"/>
        <end position="349"/>
    </location>
</feature>
<evidence type="ECO:0000256" key="4">
    <source>
        <dbReference type="ARBA" id="ARBA00022679"/>
    </source>
</evidence>
<comment type="subcellular location">
    <subcellularLocation>
        <location evidence="1">Cell membrane</location>
        <topology evidence="1">Multi-pass membrane protein</topology>
    </subcellularLocation>
</comment>
<dbReference type="AlphaFoldDB" id="A0A5B8V8A0"/>
<evidence type="ECO:0000313" key="10">
    <source>
        <dbReference type="EMBL" id="QEC67133.1"/>
    </source>
</evidence>
<dbReference type="GO" id="GO:0005886">
    <property type="term" value="C:plasma membrane"/>
    <property type="evidence" value="ECO:0007669"/>
    <property type="project" value="UniProtKB-SubCell"/>
</dbReference>
<feature type="transmembrane region" description="Helical" evidence="8">
    <location>
        <begin position="67"/>
        <end position="94"/>
    </location>
</feature>
<keyword evidence="7 8" id="KW-0472">Membrane</keyword>
<dbReference type="OrthoDB" id="9178203at2"/>
<sequence length="553" mass="63818">MRASIQRFFPLLVLVGVALNATGLFNDVLEPDGTLYATIAKHMALSNDWINLIGDNHDWLDKPHFPFWITAFSYKIFGINSFAYKFPAFLFWLFGIRFTYLLAKELYNITVAQVSVLVYVIALHSVLANFDVRAEPYLTTLTIGSIYYMYKVYREKKFSYILLAALLAACAVMTKGIFALLTIGGGFVMYWIVNKEWKEFINYRWYVLVLLILVFILPELYCLYMQFDLHPEKVVFGTTGISGIKFFFWDSQFGRFFNTGPIQGSGDISFFLHTTLWAFLPWSVVFYIAVVRLFRRNNRLTNKAQWIIFASAGLTFILFSFSKFQLPHYIIILFPQFSIMAADYLVRLFEGSSAKAQKAIFILQTVILVIVAAAVVFLCIYVQLPLQALIIFLTAFILTASLILFRKVSFINICFRSFAFALILYPFLNFIFYPYIMQYESGMVAARWLNEHNYKTPAAMYKEFMHSFEFYAAGEPAWLYNNDDVKNFAAAHQPCVIYAAKESVDSLQQAGLKIKVLHNFEYYRISMLTGEFLNPATRTAVTRKTVLLQVMPE</sequence>
<evidence type="ECO:0000259" key="9">
    <source>
        <dbReference type="Pfam" id="PF13231"/>
    </source>
</evidence>
<feature type="transmembrane region" description="Helical" evidence="8">
    <location>
        <begin position="361"/>
        <end position="383"/>
    </location>
</feature>
<keyword evidence="2" id="KW-1003">Cell membrane</keyword>
<dbReference type="PANTHER" id="PTHR33908:SF11">
    <property type="entry name" value="MEMBRANE PROTEIN"/>
    <property type="match status" value="1"/>
</dbReference>
<dbReference type="GO" id="GO:0009103">
    <property type="term" value="P:lipopolysaccharide biosynthetic process"/>
    <property type="evidence" value="ECO:0007669"/>
    <property type="project" value="UniProtKB-ARBA"/>
</dbReference>
<dbReference type="Proteomes" id="UP000321533">
    <property type="component" value="Chromosome"/>
</dbReference>
<keyword evidence="4 10" id="KW-0808">Transferase</keyword>
<evidence type="ECO:0000313" key="11">
    <source>
        <dbReference type="Proteomes" id="UP000321533"/>
    </source>
</evidence>
<proteinExistence type="predicted"/>
<keyword evidence="5 8" id="KW-0812">Transmembrane</keyword>
<feature type="domain" description="Glycosyltransferase RgtA/B/C/D-like" evidence="9">
    <location>
        <begin position="61"/>
        <end position="221"/>
    </location>
</feature>
<dbReference type="EMBL" id="CP042435">
    <property type="protein sequence ID" value="QEC67133.1"/>
    <property type="molecule type" value="Genomic_DNA"/>
</dbReference>
<feature type="transmembrane region" description="Helical" evidence="8">
    <location>
        <begin position="205"/>
        <end position="222"/>
    </location>
</feature>
<evidence type="ECO:0000256" key="6">
    <source>
        <dbReference type="ARBA" id="ARBA00022989"/>
    </source>
</evidence>
<evidence type="ECO:0000256" key="7">
    <source>
        <dbReference type="ARBA" id="ARBA00023136"/>
    </source>
</evidence>
<organism evidence="10 11">
    <name type="scientific">Panacibacter ginsenosidivorans</name>
    <dbReference type="NCBI Taxonomy" id="1813871"/>
    <lineage>
        <taxon>Bacteria</taxon>
        <taxon>Pseudomonadati</taxon>
        <taxon>Bacteroidota</taxon>
        <taxon>Chitinophagia</taxon>
        <taxon>Chitinophagales</taxon>
        <taxon>Chitinophagaceae</taxon>
        <taxon>Panacibacter</taxon>
    </lineage>
</organism>
<keyword evidence="3" id="KW-0328">Glycosyltransferase</keyword>
<feature type="transmembrane region" description="Helical" evidence="8">
    <location>
        <begin position="389"/>
        <end position="405"/>
    </location>
</feature>
<evidence type="ECO:0000256" key="2">
    <source>
        <dbReference type="ARBA" id="ARBA00022475"/>
    </source>
</evidence>
<evidence type="ECO:0000256" key="3">
    <source>
        <dbReference type="ARBA" id="ARBA00022676"/>
    </source>
</evidence>
<reference evidence="10 11" key="1">
    <citation type="journal article" date="2016" name="Int. J. Syst. Evol. Microbiol.">
        <title>Panacibacter ginsenosidivorans gen. nov., sp. nov., with ginsenoside converting activity isolated from soil of a ginseng field.</title>
        <authorList>
            <person name="Siddiqi M.Z."/>
            <person name="Muhammad Shafi S."/>
            <person name="Choi K.D."/>
            <person name="Im W.T."/>
        </authorList>
    </citation>
    <scope>NUCLEOTIDE SEQUENCE [LARGE SCALE GENOMIC DNA]</scope>
    <source>
        <strain evidence="10 11">Gsoil1550</strain>
    </source>
</reference>
<keyword evidence="11" id="KW-1185">Reference proteome</keyword>
<feature type="transmembrane region" description="Helical" evidence="8">
    <location>
        <begin position="417"/>
        <end position="436"/>
    </location>
</feature>
<accession>A0A5B8V8A0</accession>
<dbReference type="KEGG" id="pgin:FRZ67_07450"/>
<keyword evidence="6 8" id="KW-1133">Transmembrane helix</keyword>
<dbReference type="RefSeq" id="WP_147188941.1">
    <property type="nucleotide sequence ID" value="NZ_CP042435.1"/>
</dbReference>
<feature type="transmembrane region" description="Helical" evidence="8">
    <location>
        <begin position="306"/>
        <end position="322"/>
    </location>
</feature>
<feature type="transmembrane region" description="Helical" evidence="8">
    <location>
        <begin position="160"/>
        <end position="193"/>
    </location>
</feature>
<protein>
    <submittedName>
        <fullName evidence="10">Glycosyl transferase</fullName>
    </submittedName>
</protein>
<name>A0A5B8V8A0_9BACT</name>
<feature type="transmembrane region" description="Helical" evidence="8">
    <location>
        <begin position="270"/>
        <end position="294"/>
    </location>
</feature>
<gene>
    <name evidence="10" type="ORF">FRZ67_07450</name>
</gene>
<feature type="transmembrane region" description="Helical" evidence="8">
    <location>
        <begin position="106"/>
        <end position="130"/>
    </location>
</feature>